<name>A0ABP1RJ50_9HEXA</name>
<organism evidence="2 3">
    <name type="scientific">Orchesella dallaii</name>
    <dbReference type="NCBI Taxonomy" id="48710"/>
    <lineage>
        <taxon>Eukaryota</taxon>
        <taxon>Metazoa</taxon>
        <taxon>Ecdysozoa</taxon>
        <taxon>Arthropoda</taxon>
        <taxon>Hexapoda</taxon>
        <taxon>Collembola</taxon>
        <taxon>Entomobryomorpha</taxon>
        <taxon>Entomobryoidea</taxon>
        <taxon>Orchesellidae</taxon>
        <taxon>Orchesellinae</taxon>
        <taxon>Orchesella</taxon>
    </lineage>
</organism>
<gene>
    <name evidence="2" type="ORF">ODALV1_LOCUS22740</name>
</gene>
<proteinExistence type="predicted"/>
<dbReference type="Proteomes" id="UP001642540">
    <property type="component" value="Unassembled WGS sequence"/>
</dbReference>
<dbReference type="EMBL" id="CAXLJM020000075">
    <property type="protein sequence ID" value="CAL8128981.1"/>
    <property type="molecule type" value="Genomic_DNA"/>
</dbReference>
<accession>A0ABP1RJ50</accession>
<evidence type="ECO:0000313" key="3">
    <source>
        <dbReference type="Proteomes" id="UP001642540"/>
    </source>
</evidence>
<comment type="caution">
    <text evidence="2">The sequence shown here is derived from an EMBL/GenBank/DDBJ whole genome shotgun (WGS) entry which is preliminary data.</text>
</comment>
<feature type="region of interest" description="Disordered" evidence="1">
    <location>
        <begin position="149"/>
        <end position="172"/>
    </location>
</feature>
<feature type="compositionally biased region" description="Basic and acidic residues" evidence="1">
    <location>
        <begin position="157"/>
        <end position="172"/>
    </location>
</feature>
<protein>
    <submittedName>
        <fullName evidence="2">Uncharacterized protein</fullName>
    </submittedName>
</protein>
<sequence length="172" mass="18596">MIRAEEQYIAEDLKSIQANAIQLKNIQRGAPGSLVQTLKPQGFTQLTDLVVNAQINGTRNGPQASGSVLFNAAIPPQPQQQSFSGDIRVGLSEHGEGGERGPVRNDNLIFNTNDSVHRIDGNSSEARLTRNDILVNQGTQLVECTAPTATASTNTETMRDRKPTITVKDEAM</sequence>
<reference evidence="2 3" key="1">
    <citation type="submission" date="2024-08" db="EMBL/GenBank/DDBJ databases">
        <authorList>
            <person name="Cucini C."/>
            <person name="Frati F."/>
        </authorList>
    </citation>
    <scope>NUCLEOTIDE SEQUENCE [LARGE SCALE GENOMIC DNA]</scope>
</reference>
<keyword evidence="3" id="KW-1185">Reference proteome</keyword>
<evidence type="ECO:0000256" key="1">
    <source>
        <dbReference type="SAM" id="MobiDB-lite"/>
    </source>
</evidence>
<evidence type="ECO:0000313" key="2">
    <source>
        <dbReference type="EMBL" id="CAL8128981.1"/>
    </source>
</evidence>